<evidence type="ECO:0000313" key="2">
    <source>
        <dbReference type="EMBL" id="GLB45849.1"/>
    </source>
</evidence>
<keyword evidence="3" id="KW-1185">Reference proteome</keyword>
<evidence type="ECO:0000256" key="1">
    <source>
        <dbReference type="SAM" id="MobiDB-lite"/>
    </source>
</evidence>
<dbReference type="AlphaFoldDB" id="A0A9P3US40"/>
<proteinExistence type="predicted"/>
<sequence length="264" mass="28623">MPPLYSTLTPRHPARPNPSSPSTRWRSEVSSRGGAKEYDAPSSTAPSSCRSPHIFTSSSPGSSAALQERASISPTASPLAAPPTSNSSPAENPPTSPSTKSKTPPPLPPPPRATRRDRHCSGGLLDVDRPGPAGSGRNLTQSSPKTPPQRKKSHDFYHCHLFRDPCPDNVDDTKPLISILYTLIRLWLKGSMAMPFKLRSQCNVQVLESRIPCPISFVTSSRLYSTGTIEEIEDLLLRPKICVDHVIFIVRGIQTCPSGRGTTQ</sequence>
<feature type="compositionally biased region" description="Polar residues" evidence="1">
    <location>
        <begin position="41"/>
        <end position="65"/>
    </location>
</feature>
<gene>
    <name evidence="2" type="ORF">LshimejAT787_3200200</name>
</gene>
<accession>A0A9P3US40</accession>
<feature type="compositionally biased region" description="Pro residues" evidence="1">
    <location>
        <begin position="103"/>
        <end position="112"/>
    </location>
</feature>
<feature type="region of interest" description="Disordered" evidence="1">
    <location>
        <begin position="1"/>
        <end position="153"/>
    </location>
</feature>
<organism evidence="2 3">
    <name type="scientific">Lyophyllum shimeji</name>
    <name type="common">Hon-shimeji</name>
    <name type="synonym">Tricholoma shimeji</name>
    <dbReference type="NCBI Taxonomy" id="47721"/>
    <lineage>
        <taxon>Eukaryota</taxon>
        <taxon>Fungi</taxon>
        <taxon>Dikarya</taxon>
        <taxon>Basidiomycota</taxon>
        <taxon>Agaricomycotina</taxon>
        <taxon>Agaricomycetes</taxon>
        <taxon>Agaricomycetidae</taxon>
        <taxon>Agaricales</taxon>
        <taxon>Tricholomatineae</taxon>
        <taxon>Lyophyllaceae</taxon>
        <taxon>Lyophyllum</taxon>
    </lineage>
</organism>
<feature type="compositionally biased region" description="Basic and acidic residues" evidence="1">
    <location>
        <begin position="25"/>
        <end position="39"/>
    </location>
</feature>
<evidence type="ECO:0000313" key="3">
    <source>
        <dbReference type="Proteomes" id="UP001063166"/>
    </source>
</evidence>
<protein>
    <submittedName>
        <fullName evidence="2">Uncharacterized protein</fullName>
    </submittedName>
</protein>
<comment type="caution">
    <text evidence="2">The sequence shown here is derived from an EMBL/GenBank/DDBJ whole genome shotgun (WGS) entry which is preliminary data.</text>
</comment>
<feature type="compositionally biased region" description="Low complexity" evidence="1">
    <location>
        <begin position="70"/>
        <end position="90"/>
    </location>
</feature>
<dbReference type="EMBL" id="BRPK01000032">
    <property type="protein sequence ID" value="GLB45849.1"/>
    <property type="molecule type" value="Genomic_DNA"/>
</dbReference>
<name>A0A9P3US40_LYOSH</name>
<reference evidence="2" key="1">
    <citation type="submission" date="2022-07" db="EMBL/GenBank/DDBJ databases">
        <title>The genome of Lyophyllum shimeji provides insight into the initial evolution of ectomycorrhizal fungal genome.</title>
        <authorList>
            <person name="Kobayashi Y."/>
            <person name="Shibata T."/>
            <person name="Hirakawa H."/>
            <person name="Shigenobu S."/>
            <person name="Nishiyama T."/>
            <person name="Yamada A."/>
            <person name="Hasebe M."/>
            <person name="Kawaguchi M."/>
        </authorList>
    </citation>
    <scope>NUCLEOTIDE SEQUENCE</scope>
    <source>
        <strain evidence="2">AT787</strain>
    </source>
</reference>
<dbReference type="Proteomes" id="UP001063166">
    <property type="component" value="Unassembled WGS sequence"/>
</dbReference>